<accession>A0AAD4BI05</accession>
<dbReference type="Proteomes" id="UP001194468">
    <property type="component" value="Unassembled WGS sequence"/>
</dbReference>
<name>A0AAD4BI05_BOLED</name>
<dbReference type="AlphaFoldDB" id="A0AAD4BI05"/>
<gene>
    <name evidence="1" type="ORF">L210DRAFT_3561178</name>
</gene>
<reference evidence="1" key="1">
    <citation type="submission" date="2019-10" db="EMBL/GenBank/DDBJ databases">
        <authorList>
            <consortium name="DOE Joint Genome Institute"/>
            <person name="Kuo A."/>
            <person name="Miyauchi S."/>
            <person name="Kiss E."/>
            <person name="Drula E."/>
            <person name="Kohler A."/>
            <person name="Sanchez-Garcia M."/>
            <person name="Andreopoulos B."/>
            <person name="Barry K.W."/>
            <person name="Bonito G."/>
            <person name="Buee M."/>
            <person name="Carver A."/>
            <person name="Chen C."/>
            <person name="Cichocki N."/>
            <person name="Clum A."/>
            <person name="Culley D."/>
            <person name="Crous P.W."/>
            <person name="Fauchery L."/>
            <person name="Girlanda M."/>
            <person name="Hayes R."/>
            <person name="Keri Z."/>
            <person name="LaButti K."/>
            <person name="Lipzen A."/>
            <person name="Lombard V."/>
            <person name="Magnuson J."/>
            <person name="Maillard F."/>
            <person name="Morin E."/>
            <person name="Murat C."/>
            <person name="Nolan M."/>
            <person name="Ohm R."/>
            <person name="Pangilinan J."/>
            <person name="Pereira M."/>
            <person name="Perotto S."/>
            <person name="Peter M."/>
            <person name="Riley R."/>
            <person name="Sitrit Y."/>
            <person name="Stielow B."/>
            <person name="Szollosi G."/>
            <person name="Zifcakova L."/>
            <person name="Stursova M."/>
            <person name="Spatafora J.W."/>
            <person name="Tedersoo L."/>
            <person name="Vaario L.-M."/>
            <person name="Yamada A."/>
            <person name="Yan M."/>
            <person name="Wang P."/>
            <person name="Xu J."/>
            <person name="Bruns T."/>
            <person name="Baldrian P."/>
            <person name="Vilgalys R."/>
            <person name="Henrissat B."/>
            <person name="Grigoriev I.V."/>
            <person name="Hibbett D."/>
            <person name="Nagy L.G."/>
            <person name="Martin F.M."/>
        </authorList>
    </citation>
    <scope>NUCLEOTIDE SEQUENCE</scope>
    <source>
        <strain evidence="1">BED1</strain>
    </source>
</reference>
<keyword evidence="2" id="KW-1185">Reference proteome</keyword>
<feature type="non-terminal residue" evidence="1">
    <location>
        <position position="1"/>
    </location>
</feature>
<organism evidence="1 2">
    <name type="scientific">Boletus edulis BED1</name>
    <dbReference type="NCBI Taxonomy" id="1328754"/>
    <lineage>
        <taxon>Eukaryota</taxon>
        <taxon>Fungi</taxon>
        <taxon>Dikarya</taxon>
        <taxon>Basidiomycota</taxon>
        <taxon>Agaricomycotina</taxon>
        <taxon>Agaricomycetes</taxon>
        <taxon>Agaricomycetidae</taxon>
        <taxon>Boletales</taxon>
        <taxon>Boletineae</taxon>
        <taxon>Boletaceae</taxon>
        <taxon>Boletoideae</taxon>
        <taxon>Boletus</taxon>
    </lineage>
</organism>
<evidence type="ECO:0000313" key="2">
    <source>
        <dbReference type="Proteomes" id="UP001194468"/>
    </source>
</evidence>
<sequence>IQFVGFRSVIDTMWAVVDGSETTKITSTFYKHMVDESGRLDHTRAAFALNKTMKSVDVPLDQQILYIHLGA</sequence>
<dbReference type="EMBL" id="WHUW01000053">
    <property type="protein sequence ID" value="KAF8431083.1"/>
    <property type="molecule type" value="Genomic_DNA"/>
</dbReference>
<evidence type="ECO:0000313" key="1">
    <source>
        <dbReference type="EMBL" id="KAF8431083.1"/>
    </source>
</evidence>
<protein>
    <recommendedName>
        <fullName evidence="3">CHAT domain-containing protein</fullName>
    </recommendedName>
</protein>
<evidence type="ECO:0008006" key="3">
    <source>
        <dbReference type="Google" id="ProtNLM"/>
    </source>
</evidence>
<reference evidence="1" key="2">
    <citation type="journal article" date="2020" name="Nat. Commun.">
        <title>Large-scale genome sequencing of mycorrhizal fungi provides insights into the early evolution of symbiotic traits.</title>
        <authorList>
            <person name="Miyauchi S."/>
            <person name="Kiss E."/>
            <person name="Kuo A."/>
            <person name="Drula E."/>
            <person name="Kohler A."/>
            <person name="Sanchez-Garcia M."/>
            <person name="Morin E."/>
            <person name="Andreopoulos B."/>
            <person name="Barry K.W."/>
            <person name="Bonito G."/>
            <person name="Buee M."/>
            <person name="Carver A."/>
            <person name="Chen C."/>
            <person name="Cichocki N."/>
            <person name="Clum A."/>
            <person name="Culley D."/>
            <person name="Crous P.W."/>
            <person name="Fauchery L."/>
            <person name="Girlanda M."/>
            <person name="Hayes R.D."/>
            <person name="Keri Z."/>
            <person name="LaButti K."/>
            <person name="Lipzen A."/>
            <person name="Lombard V."/>
            <person name="Magnuson J."/>
            <person name="Maillard F."/>
            <person name="Murat C."/>
            <person name="Nolan M."/>
            <person name="Ohm R.A."/>
            <person name="Pangilinan J."/>
            <person name="Pereira M.F."/>
            <person name="Perotto S."/>
            <person name="Peter M."/>
            <person name="Pfister S."/>
            <person name="Riley R."/>
            <person name="Sitrit Y."/>
            <person name="Stielow J.B."/>
            <person name="Szollosi G."/>
            <person name="Zifcakova L."/>
            <person name="Stursova M."/>
            <person name="Spatafora J.W."/>
            <person name="Tedersoo L."/>
            <person name="Vaario L.M."/>
            <person name="Yamada A."/>
            <person name="Yan M."/>
            <person name="Wang P."/>
            <person name="Xu J."/>
            <person name="Bruns T."/>
            <person name="Baldrian P."/>
            <person name="Vilgalys R."/>
            <person name="Dunand C."/>
            <person name="Henrissat B."/>
            <person name="Grigoriev I.V."/>
            <person name="Hibbett D."/>
            <person name="Nagy L.G."/>
            <person name="Martin F.M."/>
        </authorList>
    </citation>
    <scope>NUCLEOTIDE SEQUENCE</scope>
    <source>
        <strain evidence="1">BED1</strain>
    </source>
</reference>
<proteinExistence type="predicted"/>
<comment type="caution">
    <text evidence="1">The sequence shown here is derived from an EMBL/GenBank/DDBJ whole genome shotgun (WGS) entry which is preliminary data.</text>
</comment>